<keyword evidence="6" id="KW-0560">Oxidoreductase</keyword>
<dbReference type="InterPro" id="IPR036396">
    <property type="entry name" value="Cyt_P450_sf"/>
</dbReference>
<evidence type="ECO:0000256" key="2">
    <source>
        <dbReference type="ARBA" id="ARBA00004370"/>
    </source>
</evidence>
<dbReference type="Pfam" id="PF00067">
    <property type="entry name" value="p450"/>
    <property type="match status" value="1"/>
</dbReference>
<keyword evidence="12" id="KW-1185">Reference proteome</keyword>
<evidence type="ECO:0008006" key="13">
    <source>
        <dbReference type="Google" id="ProtNLM"/>
    </source>
</evidence>
<proteinExistence type="inferred from homology"/>
<reference evidence="11 12" key="1">
    <citation type="journal article" date="2024" name="G3 (Bethesda)">
        <title>Genome assembly of Hibiscus sabdariffa L. provides insights into metabolisms of medicinal natural products.</title>
        <authorList>
            <person name="Kim T."/>
        </authorList>
    </citation>
    <scope>NUCLEOTIDE SEQUENCE [LARGE SCALE GENOMIC DNA]</scope>
    <source>
        <strain evidence="11">TK-2024</strain>
        <tissue evidence="11">Old leaves</tissue>
    </source>
</reference>
<protein>
    <recommendedName>
        <fullName evidence="13">Cytochrome P450</fullName>
    </recommendedName>
</protein>
<evidence type="ECO:0000313" key="12">
    <source>
        <dbReference type="Proteomes" id="UP001396334"/>
    </source>
</evidence>
<comment type="subcellular location">
    <subcellularLocation>
        <location evidence="2">Membrane</location>
    </subcellularLocation>
</comment>
<evidence type="ECO:0000256" key="8">
    <source>
        <dbReference type="ARBA" id="ARBA00023033"/>
    </source>
</evidence>
<evidence type="ECO:0000256" key="7">
    <source>
        <dbReference type="ARBA" id="ARBA00023004"/>
    </source>
</evidence>
<comment type="caution">
    <text evidence="11">The sequence shown here is derived from an EMBL/GenBank/DDBJ whole genome shotgun (WGS) entry which is preliminary data.</text>
</comment>
<dbReference type="Proteomes" id="UP001396334">
    <property type="component" value="Unassembled WGS sequence"/>
</dbReference>
<dbReference type="Gene3D" id="1.10.630.10">
    <property type="entry name" value="Cytochrome P450"/>
    <property type="match status" value="1"/>
</dbReference>
<keyword evidence="10" id="KW-0812">Transmembrane</keyword>
<comment type="cofactor">
    <cofactor evidence="1">
        <name>heme</name>
        <dbReference type="ChEBI" id="CHEBI:30413"/>
    </cofactor>
</comment>
<evidence type="ECO:0000256" key="10">
    <source>
        <dbReference type="SAM" id="Phobius"/>
    </source>
</evidence>
<organism evidence="11 12">
    <name type="scientific">Hibiscus sabdariffa</name>
    <name type="common">roselle</name>
    <dbReference type="NCBI Taxonomy" id="183260"/>
    <lineage>
        <taxon>Eukaryota</taxon>
        <taxon>Viridiplantae</taxon>
        <taxon>Streptophyta</taxon>
        <taxon>Embryophyta</taxon>
        <taxon>Tracheophyta</taxon>
        <taxon>Spermatophyta</taxon>
        <taxon>Magnoliopsida</taxon>
        <taxon>eudicotyledons</taxon>
        <taxon>Gunneridae</taxon>
        <taxon>Pentapetalae</taxon>
        <taxon>rosids</taxon>
        <taxon>malvids</taxon>
        <taxon>Malvales</taxon>
        <taxon>Malvaceae</taxon>
        <taxon>Malvoideae</taxon>
        <taxon>Hibiscus</taxon>
    </lineage>
</organism>
<dbReference type="SUPFAM" id="SSF48264">
    <property type="entry name" value="Cytochrome P450"/>
    <property type="match status" value="1"/>
</dbReference>
<evidence type="ECO:0000256" key="1">
    <source>
        <dbReference type="ARBA" id="ARBA00001971"/>
    </source>
</evidence>
<gene>
    <name evidence="11" type="ORF">V6N11_075581</name>
</gene>
<keyword evidence="9 10" id="KW-0472">Membrane</keyword>
<dbReference type="PANTHER" id="PTHR47943">
    <property type="entry name" value="CYTOCHROME P450 93A3-LIKE"/>
    <property type="match status" value="1"/>
</dbReference>
<evidence type="ECO:0000256" key="5">
    <source>
        <dbReference type="ARBA" id="ARBA00022723"/>
    </source>
</evidence>
<dbReference type="InterPro" id="IPR001128">
    <property type="entry name" value="Cyt_P450"/>
</dbReference>
<keyword evidence="5" id="KW-0479">Metal-binding</keyword>
<evidence type="ECO:0000256" key="4">
    <source>
        <dbReference type="ARBA" id="ARBA00022617"/>
    </source>
</evidence>
<evidence type="ECO:0000256" key="6">
    <source>
        <dbReference type="ARBA" id="ARBA00023002"/>
    </source>
</evidence>
<sequence length="188" mass="20741">MPPTTLNLVLVLIGALCSFVYIFRTVVSGPNRNKDGRKLPPGPRALPIIGNLHKLPHQSLHHLAKRYGPIMSLRLGSIPTIVVSSPQAAELFLKIHDLVFASRPKTQASEHLSYGAKGMAFTPYGSYWRTVRKWCTLHLLSASKVEHFAPIRKKHLGSLVELVKKAAATAESVDLSEMIGELIEDIMC</sequence>
<feature type="transmembrane region" description="Helical" evidence="10">
    <location>
        <begin position="6"/>
        <end position="27"/>
    </location>
</feature>
<comment type="similarity">
    <text evidence="3">Belongs to the cytochrome P450 family.</text>
</comment>
<evidence type="ECO:0000256" key="9">
    <source>
        <dbReference type="ARBA" id="ARBA00023136"/>
    </source>
</evidence>
<dbReference type="PANTHER" id="PTHR47943:SF9">
    <property type="entry name" value="CYTOCHROME P450"/>
    <property type="match status" value="1"/>
</dbReference>
<keyword evidence="8" id="KW-0503">Monooxygenase</keyword>
<keyword evidence="4" id="KW-0349">Heme</keyword>
<dbReference type="EMBL" id="JBBPBN010000026">
    <property type="protein sequence ID" value="KAK9008696.1"/>
    <property type="molecule type" value="Genomic_DNA"/>
</dbReference>
<keyword evidence="7" id="KW-0408">Iron</keyword>
<name>A0ABR2R6X4_9ROSI</name>
<keyword evidence="10" id="KW-1133">Transmembrane helix</keyword>
<evidence type="ECO:0000313" key="11">
    <source>
        <dbReference type="EMBL" id="KAK9008696.1"/>
    </source>
</evidence>
<accession>A0ABR2R6X4</accession>
<evidence type="ECO:0000256" key="3">
    <source>
        <dbReference type="ARBA" id="ARBA00010617"/>
    </source>
</evidence>